<evidence type="ECO:0000313" key="1">
    <source>
        <dbReference type="Proteomes" id="UP000036681"/>
    </source>
</evidence>
<name>A0A0M3HFA6_ASCLU</name>
<protein>
    <submittedName>
        <fullName evidence="2">Uncharacterized protein</fullName>
    </submittedName>
</protein>
<reference evidence="2" key="1">
    <citation type="submission" date="2017-02" db="UniProtKB">
        <authorList>
            <consortium name="WormBaseParasite"/>
        </authorList>
    </citation>
    <scope>IDENTIFICATION</scope>
</reference>
<proteinExistence type="predicted"/>
<keyword evidence="1" id="KW-1185">Reference proteome</keyword>
<evidence type="ECO:0000313" key="2">
    <source>
        <dbReference type="WBParaSite" id="ALUE_0000020101-mRNA-1"/>
    </source>
</evidence>
<dbReference type="Proteomes" id="UP000036681">
    <property type="component" value="Unplaced"/>
</dbReference>
<accession>A0A0M3HFA6</accession>
<dbReference type="AlphaFoldDB" id="A0A0M3HFA6"/>
<sequence length="181" mass="19699">MSTPKNDGVPLEHPAKSNFGPLLDDFIKEFGCDREFFFCASTWYFAAKTNEIAAYLAARPPIDTDAQALIRRTRIKIAKRSESAARAFSETVDALRACSDLSNADELIRFIITCSSGHKTERSQRAVRIAAANAALLDDLRTPTRAASTMSSSSTRTLLATSTPSSAYSGSASTIHKKIFL</sequence>
<dbReference type="WBParaSite" id="ALUE_0000020101-mRNA-1">
    <property type="protein sequence ID" value="ALUE_0000020101-mRNA-1"/>
    <property type="gene ID" value="ALUE_0000020101"/>
</dbReference>
<organism evidence="1 2">
    <name type="scientific">Ascaris lumbricoides</name>
    <name type="common">Giant roundworm</name>
    <dbReference type="NCBI Taxonomy" id="6252"/>
    <lineage>
        <taxon>Eukaryota</taxon>
        <taxon>Metazoa</taxon>
        <taxon>Ecdysozoa</taxon>
        <taxon>Nematoda</taxon>
        <taxon>Chromadorea</taxon>
        <taxon>Rhabditida</taxon>
        <taxon>Spirurina</taxon>
        <taxon>Ascaridomorpha</taxon>
        <taxon>Ascaridoidea</taxon>
        <taxon>Ascarididae</taxon>
        <taxon>Ascaris</taxon>
    </lineage>
</organism>